<gene>
    <name evidence="1" type="ORF">MM415B03270_0007</name>
</gene>
<protein>
    <submittedName>
        <fullName evidence="1">Uncharacterized protein</fullName>
    </submittedName>
</protein>
<name>A0A6M3L9Y8_9ZZZZ</name>
<sequence>MTTKPINMTEEEWEAVMMKAGFQRRKSNEYRRNMKKAFDDHWEEKNKKKSVIESKDIMEPLDNRLVKE</sequence>
<organism evidence="1">
    <name type="scientific">viral metagenome</name>
    <dbReference type="NCBI Taxonomy" id="1070528"/>
    <lineage>
        <taxon>unclassified sequences</taxon>
        <taxon>metagenomes</taxon>
        <taxon>organismal metagenomes</taxon>
    </lineage>
</organism>
<dbReference type="AlphaFoldDB" id="A0A6M3L9Y8"/>
<dbReference type="EMBL" id="MT143008">
    <property type="protein sequence ID" value="QJA91716.1"/>
    <property type="molecule type" value="Genomic_DNA"/>
</dbReference>
<reference evidence="1" key="1">
    <citation type="submission" date="2020-03" db="EMBL/GenBank/DDBJ databases">
        <title>The deep terrestrial virosphere.</title>
        <authorList>
            <person name="Holmfeldt K."/>
            <person name="Nilsson E."/>
            <person name="Simone D."/>
            <person name="Lopez-Fernandez M."/>
            <person name="Wu X."/>
            <person name="de Brujin I."/>
            <person name="Lundin D."/>
            <person name="Andersson A."/>
            <person name="Bertilsson S."/>
            <person name="Dopson M."/>
        </authorList>
    </citation>
    <scope>NUCLEOTIDE SEQUENCE</scope>
    <source>
        <strain evidence="1">MM415B03270</strain>
    </source>
</reference>
<evidence type="ECO:0000313" key="1">
    <source>
        <dbReference type="EMBL" id="QJA91716.1"/>
    </source>
</evidence>
<proteinExistence type="predicted"/>
<accession>A0A6M3L9Y8</accession>